<evidence type="ECO:0008006" key="16">
    <source>
        <dbReference type="Google" id="ProtNLM"/>
    </source>
</evidence>
<comment type="caution">
    <text evidence="14">The sequence shown here is derived from an EMBL/GenBank/DDBJ whole genome shotgun (WGS) entry which is preliminary data.</text>
</comment>
<dbReference type="EMBL" id="JARPOI010000017">
    <property type="protein sequence ID" value="KAJ9141463.1"/>
    <property type="molecule type" value="Genomic_DNA"/>
</dbReference>
<accession>A0ABQ9KQ41</accession>
<feature type="domain" description="PA" evidence="11">
    <location>
        <begin position="373"/>
        <end position="455"/>
    </location>
</feature>
<feature type="active site" description="Charge relay system" evidence="8">
    <location>
        <position position="541"/>
    </location>
</feature>
<dbReference type="InterPro" id="IPR036852">
    <property type="entry name" value="Peptidase_S8/S53_dom_sf"/>
</dbReference>
<dbReference type="SUPFAM" id="SSF52743">
    <property type="entry name" value="Subtilisin-like"/>
    <property type="match status" value="1"/>
</dbReference>
<dbReference type="Proteomes" id="UP001174677">
    <property type="component" value="Chromosome 17"/>
</dbReference>
<evidence type="ECO:0000259" key="10">
    <source>
        <dbReference type="Pfam" id="PF00082"/>
    </source>
</evidence>
<organism evidence="14 15">
    <name type="scientific">Hevea brasiliensis</name>
    <name type="common">Para rubber tree</name>
    <name type="synonym">Siphonia brasiliensis</name>
    <dbReference type="NCBI Taxonomy" id="3981"/>
    <lineage>
        <taxon>Eukaryota</taxon>
        <taxon>Viridiplantae</taxon>
        <taxon>Streptophyta</taxon>
        <taxon>Embryophyta</taxon>
        <taxon>Tracheophyta</taxon>
        <taxon>Spermatophyta</taxon>
        <taxon>Magnoliopsida</taxon>
        <taxon>eudicotyledons</taxon>
        <taxon>Gunneridae</taxon>
        <taxon>Pentapetalae</taxon>
        <taxon>rosids</taxon>
        <taxon>fabids</taxon>
        <taxon>Malpighiales</taxon>
        <taxon>Euphorbiaceae</taxon>
        <taxon>Crotonoideae</taxon>
        <taxon>Micrandreae</taxon>
        <taxon>Hevea</taxon>
    </lineage>
</organism>
<keyword evidence="6 8" id="KW-0378">Hydrolase</keyword>
<dbReference type="InterPro" id="IPR045051">
    <property type="entry name" value="SBT"/>
</dbReference>
<evidence type="ECO:0000256" key="4">
    <source>
        <dbReference type="ARBA" id="ARBA00022670"/>
    </source>
</evidence>
<keyword evidence="3" id="KW-0964">Secreted</keyword>
<dbReference type="PANTHER" id="PTHR10795">
    <property type="entry name" value="PROPROTEIN CONVERTASE SUBTILISIN/KEXIN"/>
    <property type="match status" value="1"/>
</dbReference>
<evidence type="ECO:0000256" key="2">
    <source>
        <dbReference type="ARBA" id="ARBA00011073"/>
    </source>
</evidence>
<proteinExistence type="inferred from homology"/>
<evidence type="ECO:0000313" key="14">
    <source>
        <dbReference type="EMBL" id="KAJ9141463.1"/>
    </source>
</evidence>
<feature type="chain" id="PRO_5046693480" description="Subtilisin-like protease" evidence="9">
    <location>
        <begin position="28"/>
        <end position="759"/>
    </location>
</feature>
<feature type="signal peptide" evidence="9">
    <location>
        <begin position="1"/>
        <end position="27"/>
    </location>
</feature>
<dbReference type="SUPFAM" id="SSF54897">
    <property type="entry name" value="Protease propeptides/inhibitors"/>
    <property type="match status" value="1"/>
</dbReference>
<evidence type="ECO:0000256" key="3">
    <source>
        <dbReference type="ARBA" id="ARBA00022525"/>
    </source>
</evidence>
<comment type="subcellular location">
    <subcellularLocation>
        <location evidence="1">Secreted</location>
    </subcellularLocation>
</comment>
<dbReference type="Pfam" id="PF02225">
    <property type="entry name" value="PA"/>
    <property type="match status" value="1"/>
</dbReference>
<dbReference type="InterPro" id="IPR034197">
    <property type="entry name" value="Peptidases_S8_3"/>
</dbReference>
<dbReference type="Gene3D" id="2.60.40.2310">
    <property type="match status" value="1"/>
</dbReference>
<dbReference type="Gene3D" id="3.40.50.200">
    <property type="entry name" value="Peptidase S8/S53 domain"/>
    <property type="match status" value="1"/>
</dbReference>
<comment type="similarity">
    <text evidence="2 8">Belongs to the peptidase S8 family.</text>
</comment>
<dbReference type="CDD" id="cd02120">
    <property type="entry name" value="PA_subtilisin_like"/>
    <property type="match status" value="1"/>
</dbReference>
<keyword evidence="15" id="KW-1185">Reference proteome</keyword>
<dbReference type="PRINTS" id="PR00723">
    <property type="entry name" value="SUBTILISIN"/>
</dbReference>
<keyword evidence="4 8" id="KW-0645">Protease</keyword>
<evidence type="ECO:0000259" key="12">
    <source>
        <dbReference type="Pfam" id="PF05922"/>
    </source>
</evidence>
<evidence type="ECO:0000259" key="13">
    <source>
        <dbReference type="Pfam" id="PF17766"/>
    </source>
</evidence>
<dbReference type="Pfam" id="PF17766">
    <property type="entry name" value="fn3_6"/>
    <property type="match status" value="1"/>
</dbReference>
<dbReference type="PROSITE" id="PS51892">
    <property type="entry name" value="SUBTILASE"/>
    <property type="match status" value="1"/>
</dbReference>
<evidence type="ECO:0000256" key="5">
    <source>
        <dbReference type="ARBA" id="ARBA00022729"/>
    </source>
</evidence>
<evidence type="ECO:0000256" key="7">
    <source>
        <dbReference type="ARBA" id="ARBA00022825"/>
    </source>
</evidence>
<feature type="domain" description="Peptidase S8/S53" evidence="10">
    <location>
        <begin position="133"/>
        <end position="585"/>
    </location>
</feature>
<dbReference type="Pfam" id="PF05922">
    <property type="entry name" value="Inhibitor_I9"/>
    <property type="match status" value="1"/>
</dbReference>
<dbReference type="PROSITE" id="PS00137">
    <property type="entry name" value="SUBTILASE_HIS"/>
    <property type="match status" value="1"/>
</dbReference>
<dbReference type="CDD" id="cd04852">
    <property type="entry name" value="Peptidases_S8_3"/>
    <property type="match status" value="1"/>
</dbReference>
<dbReference type="InterPro" id="IPR010259">
    <property type="entry name" value="S8pro/Inhibitor_I9"/>
</dbReference>
<dbReference type="Gene3D" id="3.30.70.80">
    <property type="entry name" value="Peptidase S8 propeptide/proteinase inhibitor I9"/>
    <property type="match status" value="1"/>
</dbReference>
<feature type="domain" description="Inhibitor I9" evidence="12">
    <location>
        <begin position="30"/>
        <end position="101"/>
    </location>
</feature>
<keyword evidence="7 8" id="KW-0720">Serine protease</keyword>
<evidence type="ECO:0000256" key="9">
    <source>
        <dbReference type="SAM" id="SignalP"/>
    </source>
</evidence>
<protein>
    <recommendedName>
        <fullName evidence="16">Subtilisin-like protease</fullName>
    </recommendedName>
</protein>
<dbReference type="InterPro" id="IPR041469">
    <property type="entry name" value="Subtilisin-like_FN3"/>
</dbReference>
<evidence type="ECO:0000256" key="8">
    <source>
        <dbReference type="PROSITE-ProRule" id="PRU01240"/>
    </source>
</evidence>
<dbReference type="InterPro" id="IPR037045">
    <property type="entry name" value="S8pro/Inhibitor_I9_sf"/>
</dbReference>
<gene>
    <name evidence="14" type="ORF">P3X46_032000</name>
</gene>
<feature type="active site" description="Charge relay system" evidence="8">
    <location>
        <position position="211"/>
    </location>
</feature>
<name>A0ABQ9KQ41_HEVBR</name>
<dbReference type="InterPro" id="IPR015500">
    <property type="entry name" value="Peptidase_S8_subtilisin-rel"/>
</dbReference>
<dbReference type="InterPro" id="IPR000209">
    <property type="entry name" value="Peptidase_S8/S53_dom"/>
</dbReference>
<dbReference type="InterPro" id="IPR022398">
    <property type="entry name" value="Peptidase_S8_His-AS"/>
</dbReference>
<keyword evidence="5 9" id="KW-0732">Signal</keyword>
<dbReference type="InterPro" id="IPR023828">
    <property type="entry name" value="Peptidase_S8_Ser-AS"/>
</dbReference>
<dbReference type="Gene3D" id="3.50.30.30">
    <property type="match status" value="1"/>
</dbReference>
<dbReference type="InterPro" id="IPR003137">
    <property type="entry name" value="PA_domain"/>
</dbReference>
<dbReference type="Pfam" id="PF00082">
    <property type="entry name" value="Peptidase_S8"/>
    <property type="match status" value="1"/>
</dbReference>
<reference evidence="14" key="1">
    <citation type="journal article" date="2023" name="Plant Biotechnol. J.">
        <title>Chromosome-level wild Hevea brasiliensis genome provides new tools for genomic-assisted breeding and valuable loci to elevate rubber yield.</title>
        <authorList>
            <person name="Cheng H."/>
            <person name="Song X."/>
            <person name="Hu Y."/>
            <person name="Wu T."/>
            <person name="Yang Q."/>
            <person name="An Z."/>
            <person name="Feng S."/>
            <person name="Deng Z."/>
            <person name="Wu W."/>
            <person name="Zeng X."/>
            <person name="Tu M."/>
            <person name="Wang X."/>
            <person name="Huang H."/>
        </authorList>
    </citation>
    <scope>NUCLEOTIDE SEQUENCE</scope>
    <source>
        <strain evidence="14">MT/VB/25A 57/8</strain>
    </source>
</reference>
<evidence type="ECO:0000256" key="6">
    <source>
        <dbReference type="ARBA" id="ARBA00022801"/>
    </source>
</evidence>
<feature type="active site" description="Charge relay system" evidence="8">
    <location>
        <position position="140"/>
    </location>
</feature>
<feature type="domain" description="Subtilisin-like protease fibronectin type-III" evidence="13">
    <location>
        <begin position="658"/>
        <end position="755"/>
    </location>
</feature>
<evidence type="ECO:0000256" key="1">
    <source>
        <dbReference type="ARBA" id="ARBA00004613"/>
    </source>
</evidence>
<sequence length="759" mass="82396">MGFKGNLWLLALVVLFSTLSLLLSANAKQTYIVHMNHISKPPTHATHRDWYQSLTSTSDSILYTYTTAFHGFAAHLDPEEAESLRKKDAVLNVFEDKVYSVQTTRTPQFLGLHSNFGLGDGREFQEIEQAAGDVIVGVLDTGVWPESKSFDDTGLPEIPNRWKGKCISARDFDGKRHCNKKLIGARYFHKAHNKNIYGSKDVASPRDYNGHGTHCASTIAGSPVVNVSFFGYGTGTARGVATRARVAIYKVCWSHGCHGADILAAVERAILDGVDVLSMSIADAGGKRAPYHLEPRAIAAFSAVQYGIFVSCAAGNSGPIKSTVSNVAPWIMSVGAGSIDRDFPAYVLLGNKQLFRGVSLYTGPRMGNKQVGLVYNNRKNSSSNFCLDGTLEPALVRGKVVICDIGFIGYEEKGLVVRKAGGVGMIQVNLQAVKEMSAHSHLLPTVEVGYKIGNLIKNYEMTDPNPTVILGFDGTVVNVRPSPMVADFSSRGPSLVTPQILKPDVIAPGVSILAAWSEAVSPSQLEEDKRITKFNIISGTSMACPHVSGIVALLKAAYPTWSPSAIKSAIMTSAYSVDNTNSPIRDLAKGASSNPWAYGSGHVDPKKALSPGLVYDISKEDYAKFFCSLGYPHDTIEMYMSQLKLNVSCSNKFSDLGDLNYPSFSVLFKNKTTIQYSRELTNVGPVNSVYKVTVTAPSTVQVTVKPAKMVFKKVGEKQRYTAIFKDKRSRKAAVGAAFGWIVWSNAQYKVSSPVAFTWT</sequence>
<evidence type="ECO:0000259" key="11">
    <source>
        <dbReference type="Pfam" id="PF02225"/>
    </source>
</evidence>
<dbReference type="PROSITE" id="PS00138">
    <property type="entry name" value="SUBTILASE_SER"/>
    <property type="match status" value="1"/>
</dbReference>
<evidence type="ECO:0000313" key="15">
    <source>
        <dbReference type="Proteomes" id="UP001174677"/>
    </source>
</evidence>